<dbReference type="Pfam" id="PF00628">
    <property type="entry name" value="PHD"/>
    <property type="match status" value="1"/>
</dbReference>
<accession>A0A0D7A834</accession>
<feature type="zinc finger region" description="UBR-type" evidence="4">
    <location>
        <begin position="37"/>
        <end position="103"/>
    </location>
</feature>
<dbReference type="SUPFAM" id="SSF57903">
    <property type="entry name" value="FYVE/PHD zinc finger"/>
    <property type="match status" value="1"/>
</dbReference>
<name>A0A0D7A834_9AGAR</name>
<dbReference type="OrthoDB" id="5795902at2759"/>
<dbReference type="SMART" id="SM00396">
    <property type="entry name" value="ZnF_UBR1"/>
    <property type="match status" value="1"/>
</dbReference>
<keyword evidence="1" id="KW-0479">Metal-binding</keyword>
<evidence type="ECO:0000313" key="7">
    <source>
        <dbReference type="EMBL" id="KIY46539.1"/>
    </source>
</evidence>
<evidence type="ECO:0000313" key="8">
    <source>
        <dbReference type="Proteomes" id="UP000054144"/>
    </source>
</evidence>
<dbReference type="PANTHER" id="PTHR13513">
    <property type="entry name" value="E3 UBIQUITIN-PROTEIN LIGASE UBR7"/>
    <property type="match status" value="1"/>
</dbReference>
<dbReference type="InterPro" id="IPR019787">
    <property type="entry name" value="Znf_PHD-finger"/>
</dbReference>
<dbReference type="InterPro" id="IPR011011">
    <property type="entry name" value="Znf_FYVE_PHD"/>
</dbReference>
<evidence type="ECO:0000256" key="3">
    <source>
        <dbReference type="ARBA" id="ARBA00022833"/>
    </source>
</evidence>
<dbReference type="CDD" id="cd19677">
    <property type="entry name" value="UBR-box_UBR7"/>
    <property type="match status" value="1"/>
</dbReference>
<evidence type="ECO:0000256" key="2">
    <source>
        <dbReference type="ARBA" id="ARBA00022771"/>
    </source>
</evidence>
<evidence type="ECO:0000259" key="6">
    <source>
        <dbReference type="PROSITE" id="PS51157"/>
    </source>
</evidence>
<evidence type="ECO:0000256" key="4">
    <source>
        <dbReference type="PROSITE-ProRule" id="PRU00508"/>
    </source>
</evidence>
<keyword evidence="3" id="KW-0862">Zinc</keyword>
<dbReference type="GO" id="GO:0061630">
    <property type="term" value="F:ubiquitin protein ligase activity"/>
    <property type="evidence" value="ECO:0007669"/>
    <property type="project" value="InterPro"/>
</dbReference>
<keyword evidence="2" id="KW-0863">Zinc-finger</keyword>
<dbReference type="AlphaFoldDB" id="A0A0D7A834"/>
<dbReference type="InterPro" id="IPR047506">
    <property type="entry name" value="UBR7-like_UBR-box"/>
</dbReference>
<dbReference type="InterPro" id="IPR013083">
    <property type="entry name" value="Znf_RING/FYVE/PHD"/>
</dbReference>
<dbReference type="InterPro" id="IPR001965">
    <property type="entry name" value="Znf_PHD"/>
</dbReference>
<evidence type="ECO:0000256" key="1">
    <source>
        <dbReference type="ARBA" id="ARBA00022723"/>
    </source>
</evidence>
<reference evidence="7 8" key="1">
    <citation type="journal article" date="2015" name="Fungal Genet. Biol.">
        <title>Evolution of novel wood decay mechanisms in Agaricales revealed by the genome sequences of Fistulina hepatica and Cylindrobasidium torrendii.</title>
        <authorList>
            <person name="Floudas D."/>
            <person name="Held B.W."/>
            <person name="Riley R."/>
            <person name="Nagy L.G."/>
            <person name="Koehler G."/>
            <person name="Ransdell A.S."/>
            <person name="Younus H."/>
            <person name="Chow J."/>
            <person name="Chiniquy J."/>
            <person name="Lipzen A."/>
            <person name="Tritt A."/>
            <person name="Sun H."/>
            <person name="Haridas S."/>
            <person name="LaButti K."/>
            <person name="Ohm R.A."/>
            <person name="Kues U."/>
            <person name="Blanchette R.A."/>
            <person name="Grigoriev I.V."/>
            <person name="Minto R.E."/>
            <person name="Hibbett D.S."/>
        </authorList>
    </citation>
    <scope>NUCLEOTIDE SEQUENCE [LARGE SCALE GENOMIC DNA]</scope>
    <source>
        <strain evidence="7 8">ATCC 64428</strain>
    </source>
</reference>
<sequence>MDARSPDETVTVNLAEFVALQDSLVREAALALPQSFSQCSYGRGHIRQAVYLCLTCPEARGLCAACSIACHPDHEQIELFPKRKFRCDCPTSAIAHACTLHTILEDENTENLYGQNFEGKFCRCGREYDAKTEKETMIQCLSCEDWFHESCCNLRERPPPRGNTPVPVQPESTTVEVSAIDDESDTSSDGLPPPLLSSENYEAFVCGACTRKIDTLVRYAGTLDAFMVVRNGPDDAWHVLETNTLASASIVDTSIVAPGDKRPRIEDPISCAPVAKRLRVEDAQEHYEVSCTAPAINPAAQALLAGEKSLLEGTGDLFLTKEDFRERWCKCKQCLPSLSGHPFLLEDEETWEPPEDGDSGLSLETLGMRALNRMPRDRAIDGIAHYNAMRDQLMAYLRPFAQEGKVVADADVQAFFEKLKND</sequence>
<dbReference type="PANTHER" id="PTHR13513:SF9">
    <property type="entry name" value="E3 UBIQUITIN-PROTEIN LIGASE UBR7-RELATED"/>
    <property type="match status" value="1"/>
</dbReference>
<dbReference type="Proteomes" id="UP000054144">
    <property type="component" value="Unassembled WGS sequence"/>
</dbReference>
<feature type="domain" description="UBR-type" evidence="6">
    <location>
        <begin position="37"/>
        <end position="103"/>
    </location>
</feature>
<protein>
    <recommendedName>
        <fullName evidence="6">UBR-type domain-containing protein</fullName>
    </recommendedName>
</protein>
<dbReference type="GO" id="GO:0005737">
    <property type="term" value="C:cytoplasm"/>
    <property type="evidence" value="ECO:0007669"/>
    <property type="project" value="TreeGrafter"/>
</dbReference>
<dbReference type="Gene3D" id="3.30.40.10">
    <property type="entry name" value="Zinc/RING finger domain, C3HC4 (zinc finger)"/>
    <property type="match status" value="1"/>
</dbReference>
<dbReference type="PROSITE" id="PS51157">
    <property type="entry name" value="ZF_UBR"/>
    <property type="match status" value="1"/>
</dbReference>
<evidence type="ECO:0000256" key="5">
    <source>
        <dbReference type="SAM" id="MobiDB-lite"/>
    </source>
</evidence>
<organism evidence="7 8">
    <name type="scientific">Fistulina hepatica ATCC 64428</name>
    <dbReference type="NCBI Taxonomy" id="1128425"/>
    <lineage>
        <taxon>Eukaryota</taxon>
        <taxon>Fungi</taxon>
        <taxon>Dikarya</taxon>
        <taxon>Basidiomycota</taxon>
        <taxon>Agaricomycotina</taxon>
        <taxon>Agaricomycetes</taxon>
        <taxon>Agaricomycetidae</taxon>
        <taxon>Agaricales</taxon>
        <taxon>Fistulinaceae</taxon>
        <taxon>Fistulina</taxon>
    </lineage>
</organism>
<dbReference type="SMART" id="SM00249">
    <property type="entry name" value="PHD"/>
    <property type="match status" value="1"/>
</dbReference>
<proteinExistence type="predicted"/>
<gene>
    <name evidence="7" type="ORF">FISHEDRAFT_66441</name>
</gene>
<dbReference type="InterPro" id="IPR003126">
    <property type="entry name" value="Znf_UBR"/>
</dbReference>
<dbReference type="InterPro" id="IPR040204">
    <property type="entry name" value="UBR7"/>
</dbReference>
<keyword evidence="8" id="KW-1185">Reference proteome</keyword>
<dbReference type="GO" id="GO:0008270">
    <property type="term" value="F:zinc ion binding"/>
    <property type="evidence" value="ECO:0007669"/>
    <property type="project" value="UniProtKB-KW"/>
</dbReference>
<dbReference type="EMBL" id="KN882028">
    <property type="protein sequence ID" value="KIY46539.1"/>
    <property type="molecule type" value="Genomic_DNA"/>
</dbReference>
<feature type="region of interest" description="Disordered" evidence="5">
    <location>
        <begin position="160"/>
        <end position="193"/>
    </location>
</feature>